<protein>
    <recommendedName>
        <fullName evidence="2">DUF218 domain-containing protein</fullName>
    </recommendedName>
</protein>
<name>A0A094NX86_9ZZZZ</name>
<gene>
    <name evidence="3" type="ORF">GM49_1535</name>
</gene>
<keyword evidence="1" id="KW-0472">Membrane</keyword>
<keyword evidence="1" id="KW-1133">Transmembrane helix</keyword>
<evidence type="ECO:0000259" key="2">
    <source>
        <dbReference type="Pfam" id="PF02698"/>
    </source>
</evidence>
<feature type="domain" description="DUF218" evidence="2">
    <location>
        <begin position="43"/>
        <end position="187"/>
    </location>
</feature>
<accession>A0A094NX86</accession>
<dbReference type="EMBL" id="JNSJ01000012">
    <property type="protein sequence ID" value="KGA03540.1"/>
    <property type="molecule type" value="Genomic_DNA"/>
</dbReference>
<sequence>MFLIFKIIKRVIATVLLVVIVLPLYVGGRVWYTANHTEPLKSDAIVVLGAAQFDGVPSPVLEARLLEAKRIFERELAPRILTVGSRAPGDRTTEAASGFSWLVDQGVAKKFVDSIPYGRDTFASTKSYVDVMKKLNLKTAIIVTDQYHCLRAVTMASDLGISATCAPTRTGPASTSNSSFRYLVRETGAYLAYVTLGRQGIHLTDQVKN</sequence>
<dbReference type="PANTHER" id="PTHR30336">
    <property type="entry name" value="INNER MEMBRANE PROTEIN, PROBABLE PERMEASE"/>
    <property type="match status" value="1"/>
</dbReference>
<comment type="caution">
    <text evidence="3">The sequence shown here is derived from an EMBL/GenBank/DDBJ whole genome shotgun (WGS) entry which is preliminary data.</text>
</comment>
<dbReference type="Pfam" id="PF02698">
    <property type="entry name" value="DUF218"/>
    <property type="match status" value="1"/>
</dbReference>
<dbReference type="GO" id="GO:0005886">
    <property type="term" value="C:plasma membrane"/>
    <property type="evidence" value="ECO:0007669"/>
    <property type="project" value="TreeGrafter"/>
</dbReference>
<dbReference type="InterPro" id="IPR051599">
    <property type="entry name" value="Cell_Envelope_Assoc"/>
</dbReference>
<dbReference type="PANTHER" id="PTHR30336:SF20">
    <property type="entry name" value="DUF218 DOMAIN-CONTAINING PROTEIN"/>
    <property type="match status" value="1"/>
</dbReference>
<dbReference type="InterPro" id="IPR003848">
    <property type="entry name" value="DUF218"/>
</dbReference>
<evidence type="ECO:0000256" key="1">
    <source>
        <dbReference type="SAM" id="Phobius"/>
    </source>
</evidence>
<feature type="transmembrane region" description="Helical" evidence="1">
    <location>
        <begin position="12"/>
        <end position="32"/>
    </location>
</feature>
<keyword evidence="1" id="KW-0812">Transmembrane</keyword>
<reference evidence="3" key="1">
    <citation type="submission" date="2014-05" db="EMBL/GenBank/DDBJ databases">
        <title>Key roles for freshwater Actinobacteria revealed by deep metagenomic sequencing.</title>
        <authorList>
            <person name="Ghai R."/>
            <person name="Mizuno C.M."/>
            <person name="Picazo A."/>
            <person name="Camacho A."/>
            <person name="Rodriguez-Valera F."/>
        </authorList>
    </citation>
    <scope>NUCLEOTIDE SEQUENCE</scope>
</reference>
<organism evidence="3">
    <name type="scientific">freshwater metagenome</name>
    <dbReference type="NCBI Taxonomy" id="449393"/>
    <lineage>
        <taxon>unclassified sequences</taxon>
        <taxon>metagenomes</taxon>
        <taxon>ecological metagenomes</taxon>
    </lineage>
</organism>
<dbReference type="AlphaFoldDB" id="A0A094NX86"/>
<dbReference type="CDD" id="cd06259">
    <property type="entry name" value="YdcF-like"/>
    <property type="match status" value="1"/>
</dbReference>
<evidence type="ECO:0000313" key="3">
    <source>
        <dbReference type="EMBL" id="KGA03540.1"/>
    </source>
</evidence>
<proteinExistence type="predicted"/>